<sequence length="233" mass="26186">SEPDQWAVPGSAPAAAEAGAGAGAGAEEHISSDSLESTTQTLASDLEQQQQQQQQQQDLVSTPPSTPTTYAPRPTETTINQLVKGVNDIDFSIEFPSHIFNIDPDHPPSLDPVPIPLPSGPMKTLAVDSTILYTLRATLVMSRRDILVNNRITVAVPFEVQAWQDPIDWRQSEDHSYHGKRRGKIDFQFHVPKQLDLRRLQELQFGFEGKWRTHQDHLKVKEVEYYIVEDELQ</sequence>
<evidence type="ECO:0000313" key="3">
    <source>
        <dbReference type="Proteomes" id="UP000780801"/>
    </source>
</evidence>
<accession>A0A9P6K9L4</accession>
<dbReference type="Proteomes" id="UP000780801">
    <property type="component" value="Unassembled WGS sequence"/>
</dbReference>
<name>A0A9P6K9L4_9FUNG</name>
<feature type="compositionally biased region" description="Polar residues" evidence="1">
    <location>
        <begin position="32"/>
        <end position="47"/>
    </location>
</feature>
<organism evidence="2 3">
    <name type="scientific">Lunasporangiospora selenospora</name>
    <dbReference type="NCBI Taxonomy" id="979761"/>
    <lineage>
        <taxon>Eukaryota</taxon>
        <taxon>Fungi</taxon>
        <taxon>Fungi incertae sedis</taxon>
        <taxon>Mucoromycota</taxon>
        <taxon>Mortierellomycotina</taxon>
        <taxon>Mortierellomycetes</taxon>
        <taxon>Mortierellales</taxon>
        <taxon>Mortierellaceae</taxon>
        <taxon>Lunasporangiospora</taxon>
    </lineage>
</organism>
<feature type="compositionally biased region" description="Low complexity" evidence="1">
    <location>
        <begin position="48"/>
        <end position="57"/>
    </location>
</feature>
<dbReference type="AlphaFoldDB" id="A0A9P6K9L4"/>
<gene>
    <name evidence="2" type="ORF">BGW38_008843</name>
</gene>
<evidence type="ECO:0000313" key="2">
    <source>
        <dbReference type="EMBL" id="KAF9567875.1"/>
    </source>
</evidence>
<feature type="non-terminal residue" evidence="2">
    <location>
        <position position="233"/>
    </location>
</feature>
<dbReference type="EMBL" id="JAABOA010006231">
    <property type="protein sequence ID" value="KAF9567875.1"/>
    <property type="molecule type" value="Genomic_DNA"/>
</dbReference>
<evidence type="ECO:0000256" key="1">
    <source>
        <dbReference type="SAM" id="MobiDB-lite"/>
    </source>
</evidence>
<feature type="region of interest" description="Disordered" evidence="1">
    <location>
        <begin position="1"/>
        <end position="74"/>
    </location>
</feature>
<proteinExistence type="predicted"/>
<reference evidence="2" key="1">
    <citation type="journal article" date="2020" name="Fungal Divers.">
        <title>Resolving the Mortierellaceae phylogeny through synthesis of multi-gene phylogenetics and phylogenomics.</title>
        <authorList>
            <person name="Vandepol N."/>
            <person name="Liber J."/>
            <person name="Desiro A."/>
            <person name="Na H."/>
            <person name="Kennedy M."/>
            <person name="Barry K."/>
            <person name="Grigoriev I.V."/>
            <person name="Miller A.N."/>
            <person name="O'Donnell K."/>
            <person name="Stajich J.E."/>
            <person name="Bonito G."/>
        </authorList>
    </citation>
    <scope>NUCLEOTIDE SEQUENCE</scope>
    <source>
        <strain evidence="2">KOD1015</strain>
    </source>
</reference>
<protein>
    <submittedName>
        <fullName evidence="2">Uncharacterized protein</fullName>
    </submittedName>
</protein>
<dbReference type="OrthoDB" id="2418425at2759"/>
<feature type="non-terminal residue" evidence="2">
    <location>
        <position position="1"/>
    </location>
</feature>
<comment type="caution">
    <text evidence="2">The sequence shown here is derived from an EMBL/GenBank/DDBJ whole genome shotgun (WGS) entry which is preliminary data.</text>
</comment>
<keyword evidence="3" id="KW-1185">Reference proteome</keyword>